<comment type="cofactor">
    <cofactor evidence="5">
        <name>[2Fe-2S] cluster</name>
        <dbReference type="ChEBI" id="CHEBI:190135"/>
    </cofactor>
</comment>
<evidence type="ECO:0000313" key="9">
    <source>
        <dbReference type="Proteomes" id="UP000823046"/>
    </source>
</evidence>
<evidence type="ECO:0000256" key="5">
    <source>
        <dbReference type="ARBA" id="ARBA00034078"/>
    </source>
</evidence>
<gene>
    <name evidence="8" type="ORF">IE077_001692</name>
</gene>
<dbReference type="InterPro" id="IPR042216">
    <property type="entry name" value="MitoNEET_CISD"/>
</dbReference>
<keyword evidence="4" id="KW-0411">Iron-sulfur</keyword>
<keyword evidence="6" id="KW-0472">Membrane</keyword>
<sequence length="126" mass="14010">CDFAKTSWCGKIGGLMIHSRSSPAPIRTCLEIVLSQVYWWCACGKSKNQPWCDGNSHRGTGLKPLMYIPQFSGRKLMCGCKLGGKRPLCNGNHMWLKCHQNTPKASGVVFTVMFLFGVTSTYLLHP</sequence>
<proteinExistence type="predicted"/>
<evidence type="ECO:0000259" key="7">
    <source>
        <dbReference type="SMART" id="SM00704"/>
    </source>
</evidence>
<comment type="caution">
    <text evidence="8">The sequence shown here is derived from an EMBL/GenBank/DDBJ whole genome shotgun (WGS) entry which is preliminary data.</text>
</comment>
<keyword evidence="6" id="KW-1133">Transmembrane helix</keyword>
<organism evidence="8 9">
    <name type="scientific">Cardiosporidium cionae</name>
    <dbReference type="NCBI Taxonomy" id="476202"/>
    <lineage>
        <taxon>Eukaryota</taxon>
        <taxon>Sar</taxon>
        <taxon>Alveolata</taxon>
        <taxon>Apicomplexa</taxon>
        <taxon>Aconoidasida</taxon>
        <taxon>Nephromycida</taxon>
        <taxon>Cardiosporidium</taxon>
    </lineage>
</organism>
<evidence type="ECO:0000256" key="2">
    <source>
        <dbReference type="ARBA" id="ARBA00022723"/>
    </source>
</evidence>
<accession>A0ABQ7J589</accession>
<dbReference type="EMBL" id="JADAQX010000969">
    <property type="protein sequence ID" value="KAF8819089.1"/>
    <property type="molecule type" value="Genomic_DNA"/>
</dbReference>
<dbReference type="PANTHER" id="PTHR46491">
    <property type="entry name" value="CDGSH IRON SULFUR DOMAIN PROTEIN HOMOLOG"/>
    <property type="match status" value="1"/>
</dbReference>
<dbReference type="Pfam" id="PF09360">
    <property type="entry name" value="zf-CDGSH"/>
    <property type="match status" value="1"/>
</dbReference>
<keyword evidence="1" id="KW-0001">2Fe-2S</keyword>
<evidence type="ECO:0000313" key="8">
    <source>
        <dbReference type="EMBL" id="KAF8819089.1"/>
    </source>
</evidence>
<dbReference type="Gene3D" id="3.40.5.90">
    <property type="entry name" value="CDGSH iron-sulfur domain, mitoNEET-type"/>
    <property type="match status" value="1"/>
</dbReference>
<keyword evidence="3" id="KW-0408">Iron</keyword>
<name>A0ABQ7J589_9APIC</name>
<feature type="domain" description="Iron-binding zinc finger CDGSH type" evidence="7">
    <location>
        <begin position="23"/>
        <end position="63"/>
    </location>
</feature>
<reference evidence="8 9" key="1">
    <citation type="journal article" date="2020" name="bioRxiv">
        <title>Metabolic contributions of an alphaproteobacterial endosymbiont in the apicomplexan Cardiosporidium cionae.</title>
        <authorList>
            <person name="Hunter E.S."/>
            <person name="Paight C.J."/>
            <person name="Lane C.E."/>
        </authorList>
    </citation>
    <scope>NUCLEOTIDE SEQUENCE [LARGE SCALE GENOMIC DNA]</scope>
    <source>
        <strain evidence="8">ESH_2018</strain>
    </source>
</reference>
<dbReference type="PANTHER" id="PTHR46491:SF3">
    <property type="entry name" value="CDGSH IRON-SULFUR DOMAIN-CONTAINING PROTEIN 3, MITOCHONDRIAL"/>
    <property type="match status" value="1"/>
</dbReference>
<evidence type="ECO:0000256" key="3">
    <source>
        <dbReference type="ARBA" id="ARBA00023004"/>
    </source>
</evidence>
<keyword evidence="9" id="KW-1185">Reference proteome</keyword>
<evidence type="ECO:0000256" key="6">
    <source>
        <dbReference type="SAM" id="Phobius"/>
    </source>
</evidence>
<keyword evidence="2" id="KW-0479">Metal-binding</keyword>
<dbReference type="InterPro" id="IPR052950">
    <property type="entry name" value="CISD"/>
</dbReference>
<dbReference type="Proteomes" id="UP000823046">
    <property type="component" value="Unassembled WGS sequence"/>
</dbReference>
<dbReference type="InterPro" id="IPR018967">
    <property type="entry name" value="FeS-contain_CDGSH-typ"/>
</dbReference>
<protein>
    <submittedName>
        <fullName evidence="8">Zinc finger CDGSH-type domain-containing protein</fullName>
    </submittedName>
</protein>
<evidence type="ECO:0000256" key="4">
    <source>
        <dbReference type="ARBA" id="ARBA00023014"/>
    </source>
</evidence>
<feature type="transmembrane region" description="Helical" evidence="6">
    <location>
        <begin position="105"/>
        <end position="124"/>
    </location>
</feature>
<feature type="non-terminal residue" evidence="8">
    <location>
        <position position="1"/>
    </location>
</feature>
<evidence type="ECO:0000256" key="1">
    <source>
        <dbReference type="ARBA" id="ARBA00022714"/>
    </source>
</evidence>
<keyword evidence="6" id="KW-0812">Transmembrane</keyword>
<dbReference type="SMART" id="SM00704">
    <property type="entry name" value="ZnF_CDGSH"/>
    <property type="match status" value="1"/>
</dbReference>